<evidence type="ECO:0000256" key="1">
    <source>
        <dbReference type="SAM" id="Coils"/>
    </source>
</evidence>
<feature type="coiled-coil region" evidence="1">
    <location>
        <begin position="368"/>
        <end position="448"/>
    </location>
</feature>
<feature type="region of interest" description="Disordered" evidence="2">
    <location>
        <begin position="112"/>
        <end position="140"/>
    </location>
</feature>
<organism evidence="3 4">
    <name type="scientific">Hymenoscyphus albidus</name>
    <dbReference type="NCBI Taxonomy" id="595503"/>
    <lineage>
        <taxon>Eukaryota</taxon>
        <taxon>Fungi</taxon>
        <taxon>Dikarya</taxon>
        <taxon>Ascomycota</taxon>
        <taxon>Pezizomycotina</taxon>
        <taxon>Leotiomycetes</taxon>
        <taxon>Helotiales</taxon>
        <taxon>Helotiaceae</taxon>
        <taxon>Hymenoscyphus</taxon>
    </lineage>
</organism>
<dbReference type="Proteomes" id="UP000701801">
    <property type="component" value="Unassembled WGS sequence"/>
</dbReference>
<protein>
    <submittedName>
        <fullName evidence="3">Uncharacterized protein</fullName>
    </submittedName>
</protein>
<evidence type="ECO:0000313" key="4">
    <source>
        <dbReference type="Proteomes" id="UP000701801"/>
    </source>
</evidence>
<reference evidence="3" key="1">
    <citation type="submission" date="2021-07" db="EMBL/GenBank/DDBJ databases">
        <authorList>
            <person name="Durling M."/>
        </authorList>
    </citation>
    <scope>NUCLEOTIDE SEQUENCE</scope>
</reference>
<dbReference type="OrthoDB" id="10294522at2759"/>
<feature type="compositionally biased region" description="Basic and acidic residues" evidence="2">
    <location>
        <begin position="130"/>
        <end position="140"/>
    </location>
</feature>
<comment type="caution">
    <text evidence="3">The sequence shown here is derived from an EMBL/GenBank/DDBJ whole genome shotgun (WGS) entry which is preliminary data.</text>
</comment>
<keyword evidence="4" id="KW-1185">Reference proteome</keyword>
<evidence type="ECO:0000256" key="2">
    <source>
        <dbReference type="SAM" id="MobiDB-lite"/>
    </source>
</evidence>
<proteinExistence type="predicted"/>
<accession>A0A9N9LPI1</accession>
<feature type="coiled-coil region" evidence="1">
    <location>
        <begin position="276"/>
        <end position="303"/>
    </location>
</feature>
<name>A0A9N9LPI1_9HELO</name>
<evidence type="ECO:0000313" key="3">
    <source>
        <dbReference type="EMBL" id="CAG8976962.1"/>
    </source>
</evidence>
<dbReference type="AlphaFoldDB" id="A0A9N9LPI1"/>
<dbReference type="EMBL" id="CAJVRM010000198">
    <property type="protein sequence ID" value="CAG8976962.1"/>
    <property type="molecule type" value="Genomic_DNA"/>
</dbReference>
<gene>
    <name evidence="3" type="ORF">HYALB_00010944</name>
</gene>
<sequence length="476" mass="54534">MASPIHRDAIIQREQFRSILNNLPDYAEISANPEFARNLRQFQQVLERLFAYNRGLRMTPVGYTSTGFVGFYIEAPEVIGGLDLFEEIPLNNEPMKVVDVFQAILRLMPQDPDTPKESLLRPLPSNPFNRAKEPKAGDQMRSKDVLIDITPAEISIDTCDPATPVEILCQAFKGQDIRKILKGGPTWVRHFMEEATTKNIESCLSTFNAYKDFVRQFPEKKDSDEGRIKRVRSEECRSIRYSMHMHLGGILKELLPRIRKELGASDAKRSKAEADLAKATTFKARLEAEVTELKEERLGTKRRHEAEILSNTTSIKELETRVALADKELSSQKAFHEHTIEKTSKNFEKMKTLGLKYKEEAKVASLNLAHSEEKVAGLEAKLHKSEADNSELRKELESAREENKKLLSQRSNPRVEADIRQKAVLKAVAEKEEELDSERAEVEWLRAMVQAQDERAREMYAQRQELLARPRSFEEN</sequence>
<keyword evidence="1" id="KW-0175">Coiled coil</keyword>